<proteinExistence type="predicted"/>
<dbReference type="AlphaFoldDB" id="A0A366IGJ9"/>
<evidence type="ECO:0000313" key="1">
    <source>
        <dbReference type="EMBL" id="RBP69372.1"/>
    </source>
</evidence>
<sequence>MLHEIHRDSDTSYPAVFGDIRDRTEWLKVLIRSYANELLPDAVFSHISAAIIHGLDPPFPVVDHAEMIRTQHHRKKPTVNIRARKLTVEETTQIRDLPVTTVERTLLDIAHDYPIEASVPLISTALRSGLVSSRTLEAGIRHGRSGAAEARRAMDLADPRHESAGEALCAVNFHRHGIDGMIPQVDSYDERGNWIARNDFRHKRLPLVVEVHGVGKYYLNDDGPDRASKENHQRHMRLRNAGLLVFDLVWADLFRTREFLRIRSALESLEREDAAGNARSSTERRTA</sequence>
<dbReference type="EMBL" id="QNSB01000013">
    <property type="protein sequence ID" value="RBP69372.1"/>
    <property type="molecule type" value="Genomic_DNA"/>
</dbReference>
<evidence type="ECO:0000313" key="2">
    <source>
        <dbReference type="Proteomes" id="UP000253509"/>
    </source>
</evidence>
<reference evidence="1 2" key="1">
    <citation type="submission" date="2018-06" db="EMBL/GenBank/DDBJ databases">
        <title>Freshwater and sediment microbial communities from various areas in North America, analyzing microbe dynamics in response to fracking.</title>
        <authorList>
            <person name="Lamendella R."/>
        </authorList>
    </citation>
    <scope>NUCLEOTIDE SEQUENCE [LARGE SCALE GENOMIC DNA]</scope>
    <source>
        <strain evidence="1 2">3b_TX</strain>
    </source>
</reference>
<keyword evidence="2" id="KW-1185">Reference proteome</keyword>
<dbReference type="Proteomes" id="UP000253509">
    <property type="component" value="Unassembled WGS sequence"/>
</dbReference>
<gene>
    <name evidence="1" type="ORF">DFO65_11370</name>
</gene>
<evidence type="ECO:0008006" key="3">
    <source>
        <dbReference type="Google" id="ProtNLM"/>
    </source>
</evidence>
<name>A0A366IGJ9_9MICO</name>
<protein>
    <recommendedName>
        <fullName evidence="3">DUF559 domain-containing protein</fullName>
    </recommendedName>
</protein>
<dbReference type="RefSeq" id="WP_113905304.1">
    <property type="nucleotide sequence ID" value="NZ_QNSB01000013.1"/>
</dbReference>
<accession>A0A366IGJ9</accession>
<organism evidence="1 2">
    <name type="scientific">Brevibacterium celere</name>
    <dbReference type="NCBI Taxonomy" id="225845"/>
    <lineage>
        <taxon>Bacteria</taxon>
        <taxon>Bacillati</taxon>
        <taxon>Actinomycetota</taxon>
        <taxon>Actinomycetes</taxon>
        <taxon>Micrococcales</taxon>
        <taxon>Brevibacteriaceae</taxon>
        <taxon>Brevibacterium</taxon>
    </lineage>
</organism>
<comment type="caution">
    <text evidence="1">The sequence shown here is derived from an EMBL/GenBank/DDBJ whole genome shotgun (WGS) entry which is preliminary data.</text>
</comment>